<keyword evidence="2" id="KW-0808">Transferase</keyword>
<dbReference type="EMBL" id="QSKW01000002">
    <property type="protein sequence ID" value="RHF00042.1"/>
    <property type="molecule type" value="Genomic_DNA"/>
</dbReference>
<dbReference type="AlphaFoldDB" id="A0A414LYH8"/>
<accession>A0A414LYH8</accession>
<protein>
    <submittedName>
        <fullName evidence="2">Nucleotidyltransferase family protein</fullName>
    </submittedName>
</protein>
<dbReference type="SUPFAM" id="SSF53448">
    <property type="entry name" value="Nucleotide-diphospho-sugar transferases"/>
    <property type="match status" value="1"/>
</dbReference>
<name>A0A414LYH8_9FIRM</name>
<dbReference type="Gene3D" id="3.90.550.10">
    <property type="entry name" value="Spore Coat Polysaccharide Biosynthesis Protein SpsA, Chain A"/>
    <property type="match status" value="1"/>
</dbReference>
<dbReference type="GO" id="GO:0016740">
    <property type="term" value="F:transferase activity"/>
    <property type="evidence" value="ECO:0007669"/>
    <property type="project" value="UniProtKB-KW"/>
</dbReference>
<dbReference type="Pfam" id="PF00483">
    <property type="entry name" value="NTP_transferase"/>
    <property type="match status" value="1"/>
</dbReference>
<dbReference type="InterPro" id="IPR050486">
    <property type="entry name" value="Mannose-1P_guanyltransferase"/>
</dbReference>
<sequence>MYNNDEKCAVILAGGKGTRLRPYTIAMPKPLVPVGDYPIMEILIRQLAKYGFKRVIITVNHQADLIKTYFGNGEKWGIHIEYSLETKPLGTMGPLKLIDSLPDNFIITNGDILTDLDFGKFYENHVKNNRIFTISGYNRKHKVDYGVLHTDDAGVLNGFEEKPELDYTVSMGIYAASKEIVQYIPEDTYYGFDSLMMQLIGMQKKVTVDKFDGYWLDIGRPEDYQTATERFEEEKEKFL</sequence>
<dbReference type="InterPro" id="IPR005835">
    <property type="entry name" value="NTP_transferase_dom"/>
</dbReference>
<dbReference type="Proteomes" id="UP000286271">
    <property type="component" value="Unassembled WGS sequence"/>
</dbReference>
<gene>
    <name evidence="2" type="ORF">DW707_02225</name>
</gene>
<proteinExistence type="predicted"/>
<comment type="caution">
    <text evidence="2">The sequence shown here is derived from an EMBL/GenBank/DDBJ whole genome shotgun (WGS) entry which is preliminary data.</text>
</comment>
<evidence type="ECO:0000259" key="1">
    <source>
        <dbReference type="Pfam" id="PF00483"/>
    </source>
</evidence>
<evidence type="ECO:0000313" key="3">
    <source>
        <dbReference type="Proteomes" id="UP000286271"/>
    </source>
</evidence>
<evidence type="ECO:0000313" key="2">
    <source>
        <dbReference type="EMBL" id="RHF00042.1"/>
    </source>
</evidence>
<feature type="domain" description="Nucleotidyl transferase" evidence="1">
    <location>
        <begin position="9"/>
        <end position="232"/>
    </location>
</feature>
<reference evidence="2 3" key="1">
    <citation type="submission" date="2018-08" db="EMBL/GenBank/DDBJ databases">
        <title>A genome reference for cultivated species of the human gut microbiota.</title>
        <authorList>
            <person name="Zou Y."/>
            <person name="Xue W."/>
            <person name="Luo G."/>
        </authorList>
    </citation>
    <scope>NUCLEOTIDE SEQUENCE [LARGE SCALE GENOMIC DNA]</scope>
    <source>
        <strain evidence="2 3">AM27-11</strain>
    </source>
</reference>
<dbReference type="RefSeq" id="WP_118929718.1">
    <property type="nucleotide sequence ID" value="NZ_QSKW01000002.1"/>
</dbReference>
<dbReference type="InterPro" id="IPR029044">
    <property type="entry name" value="Nucleotide-diphossugar_trans"/>
</dbReference>
<dbReference type="PANTHER" id="PTHR22572">
    <property type="entry name" value="SUGAR-1-PHOSPHATE GUANYL TRANSFERASE"/>
    <property type="match status" value="1"/>
</dbReference>
<organism evidence="2 3">
    <name type="scientific">Roseburia inulinivorans</name>
    <dbReference type="NCBI Taxonomy" id="360807"/>
    <lineage>
        <taxon>Bacteria</taxon>
        <taxon>Bacillati</taxon>
        <taxon>Bacillota</taxon>
        <taxon>Clostridia</taxon>
        <taxon>Lachnospirales</taxon>
        <taxon>Lachnospiraceae</taxon>
        <taxon>Roseburia</taxon>
    </lineage>
</organism>